<keyword evidence="2" id="KW-1185">Reference proteome</keyword>
<organism evidence="1 2">
    <name type="scientific">Dallia pectoralis</name>
    <name type="common">Alaska blackfish</name>
    <dbReference type="NCBI Taxonomy" id="75939"/>
    <lineage>
        <taxon>Eukaryota</taxon>
        <taxon>Metazoa</taxon>
        <taxon>Chordata</taxon>
        <taxon>Craniata</taxon>
        <taxon>Vertebrata</taxon>
        <taxon>Euteleostomi</taxon>
        <taxon>Actinopterygii</taxon>
        <taxon>Neopterygii</taxon>
        <taxon>Teleostei</taxon>
        <taxon>Protacanthopterygii</taxon>
        <taxon>Esociformes</taxon>
        <taxon>Umbridae</taxon>
        <taxon>Dallia</taxon>
    </lineage>
</organism>
<proteinExistence type="predicted"/>
<reference evidence="1" key="1">
    <citation type="submission" date="2021-05" db="EMBL/GenBank/DDBJ databases">
        <authorList>
            <person name="Pan Q."/>
            <person name="Jouanno E."/>
            <person name="Zahm M."/>
            <person name="Klopp C."/>
            <person name="Cabau C."/>
            <person name="Louis A."/>
            <person name="Berthelot C."/>
            <person name="Parey E."/>
            <person name="Roest Crollius H."/>
            <person name="Montfort J."/>
            <person name="Robinson-Rechavi M."/>
            <person name="Bouchez O."/>
            <person name="Lampietro C."/>
            <person name="Lopez Roques C."/>
            <person name="Donnadieu C."/>
            <person name="Postlethwait J."/>
            <person name="Bobe J."/>
            <person name="Dillon D."/>
            <person name="Chandos A."/>
            <person name="von Hippel F."/>
            <person name="Guiguen Y."/>
        </authorList>
    </citation>
    <scope>NUCLEOTIDE SEQUENCE</scope>
    <source>
        <strain evidence="1">YG-Jan2019</strain>
    </source>
</reference>
<accession>A0ACC2F2T5</accession>
<sequence length="110" mass="11893">MWKEHSSGSPCLYGDPLHPDVVLPPSPPALVARGQSCTTQGPALSSYPQTPAWLPGVSSRPVSVGTGRARIIQPIGVFAWSKQPMSWELFHVLHQEPLSQSHPPYSLSSI</sequence>
<protein>
    <submittedName>
        <fullName evidence="1">Uncharacterized protein</fullName>
    </submittedName>
</protein>
<name>A0ACC2F2T5_DALPE</name>
<gene>
    <name evidence="1" type="ORF">DPEC_G00353980</name>
</gene>
<dbReference type="EMBL" id="CM055763">
    <property type="protein sequence ID" value="KAJ7985622.1"/>
    <property type="molecule type" value="Genomic_DNA"/>
</dbReference>
<dbReference type="Proteomes" id="UP001157502">
    <property type="component" value="Chromosome 36"/>
</dbReference>
<evidence type="ECO:0000313" key="2">
    <source>
        <dbReference type="Proteomes" id="UP001157502"/>
    </source>
</evidence>
<comment type="caution">
    <text evidence="1">The sequence shown here is derived from an EMBL/GenBank/DDBJ whole genome shotgun (WGS) entry which is preliminary data.</text>
</comment>
<evidence type="ECO:0000313" key="1">
    <source>
        <dbReference type="EMBL" id="KAJ7985622.1"/>
    </source>
</evidence>